<gene>
    <name evidence="6" type="ORF">AZE34_04570</name>
</gene>
<evidence type="ECO:0000259" key="5">
    <source>
        <dbReference type="PROSITE" id="PS50949"/>
    </source>
</evidence>
<dbReference type="InterPro" id="IPR000524">
    <property type="entry name" value="Tscrpt_reg_HTH_GntR"/>
</dbReference>
<dbReference type="InterPro" id="IPR036390">
    <property type="entry name" value="WH_DNA-bd_sf"/>
</dbReference>
<keyword evidence="1" id="KW-0805">Transcription regulation</keyword>
<dbReference type="AlphaFoldDB" id="A0A3S7GUQ5"/>
<dbReference type="RefSeq" id="WP_265475287.1">
    <property type="nucleotide sequence ID" value="NZ_CP014567.1"/>
</dbReference>
<dbReference type="InterPro" id="IPR036388">
    <property type="entry name" value="WH-like_DNA-bd_sf"/>
</dbReference>
<dbReference type="InterPro" id="IPR012770">
    <property type="entry name" value="TreR"/>
</dbReference>
<dbReference type="InterPro" id="IPR050679">
    <property type="entry name" value="Bact_HTH_transcr_reg"/>
</dbReference>
<keyword evidence="3" id="KW-0804">Transcription</keyword>
<keyword evidence="2" id="KW-0238">DNA-binding</keyword>
<dbReference type="PRINTS" id="PR00035">
    <property type="entry name" value="HTHGNTR"/>
</dbReference>
<organism evidence="6">
    <name type="scientific">Staphylococcus hominis</name>
    <dbReference type="NCBI Taxonomy" id="1290"/>
    <lineage>
        <taxon>Bacteria</taxon>
        <taxon>Bacillati</taxon>
        <taxon>Bacillota</taxon>
        <taxon>Bacilli</taxon>
        <taxon>Bacillales</taxon>
        <taxon>Staphylococcaceae</taxon>
        <taxon>Staphylococcus</taxon>
    </lineage>
</organism>
<evidence type="ECO:0000256" key="2">
    <source>
        <dbReference type="ARBA" id="ARBA00023125"/>
    </source>
</evidence>
<dbReference type="SMART" id="SM00345">
    <property type="entry name" value="HTH_GNTR"/>
    <property type="match status" value="1"/>
</dbReference>
<dbReference type="PANTHER" id="PTHR44846:SF12">
    <property type="entry name" value="HTH-TYPE TRANSCRIPTIONAL REGULATOR TRER"/>
    <property type="match status" value="1"/>
</dbReference>
<proteinExistence type="predicted"/>
<name>A0A3S7GUQ5_STAHO</name>
<dbReference type="SUPFAM" id="SSF64288">
    <property type="entry name" value="Chorismate lyase-like"/>
    <property type="match status" value="1"/>
</dbReference>
<dbReference type="SMART" id="SM00866">
    <property type="entry name" value="UTRA"/>
    <property type="match status" value="1"/>
</dbReference>
<evidence type="ECO:0000256" key="4">
    <source>
        <dbReference type="NCBIfam" id="TIGR02404"/>
    </source>
</evidence>
<dbReference type="Pfam" id="PF00392">
    <property type="entry name" value="GntR"/>
    <property type="match status" value="1"/>
</dbReference>
<evidence type="ECO:0000256" key="3">
    <source>
        <dbReference type="ARBA" id="ARBA00023163"/>
    </source>
</evidence>
<dbReference type="PANTHER" id="PTHR44846">
    <property type="entry name" value="MANNOSYL-D-GLYCERATE TRANSPORT/METABOLISM SYSTEM REPRESSOR MNGR-RELATED"/>
    <property type="match status" value="1"/>
</dbReference>
<dbReference type="GO" id="GO:0003677">
    <property type="term" value="F:DNA binding"/>
    <property type="evidence" value="ECO:0007669"/>
    <property type="project" value="UniProtKB-UniRule"/>
</dbReference>
<dbReference type="InterPro" id="IPR011663">
    <property type="entry name" value="UTRA"/>
</dbReference>
<protein>
    <recommendedName>
        <fullName evidence="4">Trehalose operon repressor</fullName>
    </recommendedName>
</protein>
<dbReference type="GO" id="GO:0045892">
    <property type="term" value="P:negative regulation of DNA-templated transcription"/>
    <property type="evidence" value="ECO:0007669"/>
    <property type="project" value="TreeGrafter"/>
</dbReference>
<dbReference type="Pfam" id="PF07702">
    <property type="entry name" value="UTRA"/>
    <property type="match status" value="1"/>
</dbReference>
<dbReference type="NCBIfam" id="TIGR02404">
    <property type="entry name" value="trehalos_R_Bsub"/>
    <property type="match status" value="1"/>
</dbReference>
<dbReference type="PROSITE" id="PS50949">
    <property type="entry name" value="HTH_GNTR"/>
    <property type="match status" value="1"/>
</dbReference>
<dbReference type="SUPFAM" id="SSF46785">
    <property type="entry name" value="Winged helix' DNA-binding domain"/>
    <property type="match status" value="1"/>
</dbReference>
<dbReference type="GO" id="GO:0003700">
    <property type="term" value="F:DNA-binding transcription factor activity"/>
    <property type="evidence" value="ECO:0007669"/>
    <property type="project" value="UniProtKB-UniRule"/>
</dbReference>
<dbReference type="CDD" id="cd07377">
    <property type="entry name" value="WHTH_GntR"/>
    <property type="match status" value="1"/>
</dbReference>
<sequence length="241" mass="28169">MVQQKFAVIYEKLKKDISEGIYLYGEQLPSERELVETYHSSRETVRKALELLANDGMIQKIKGKGSIVIQQDITEFPFSDLISFKEVKEKLNLNHETYVLVNEIIKASDVPLVKEQLGLRNNDLLCHVVRSRSVNGKVKILDEDYFLTSLVPKVSNEIARKSIYDYLEKELHLDISYSNKSITFEPFKDFEYQVFGKVHHPYTATVRSTVFLKDTTRFQYNVSKHLATEFKFNEFSRRQNK</sequence>
<evidence type="ECO:0000256" key="1">
    <source>
        <dbReference type="ARBA" id="ARBA00023015"/>
    </source>
</evidence>
<dbReference type="Gene3D" id="1.10.10.10">
    <property type="entry name" value="Winged helix-like DNA-binding domain superfamily/Winged helix DNA-binding domain"/>
    <property type="match status" value="1"/>
</dbReference>
<evidence type="ECO:0000313" key="6">
    <source>
        <dbReference type="EMBL" id="AVI06059.1"/>
    </source>
</evidence>
<dbReference type="EMBL" id="CP014567">
    <property type="protein sequence ID" value="AVI06059.1"/>
    <property type="molecule type" value="Genomic_DNA"/>
</dbReference>
<accession>A0A3S7GUQ5</accession>
<dbReference type="Gene3D" id="3.40.1410.10">
    <property type="entry name" value="Chorismate lyase-like"/>
    <property type="match status" value="1"/>
</dbReference>
<feature type="domain" description="HTH gntR-type" evidence="5">
    <location>
        <begin position="3"/>
        <end position="71"/>
    </location>
</feature>
<reference evidence="6" key="1">
    <citation type="submission" date="2016-02" db="EMBL/GenBank/DDBJ databases">
        <title>Genomic sequence of a clinical Staphylococcus hominis isolate.</title>
        <authorList>
            <person name="McClure J.M."/>
            <person name="Zhang K."/>
        </authorList>
    </citation>
    <scope>NUCLEOTIDE SEQUENCE</scope>
    <source>
        <strain evidence="6">C34847</strain>
    </source>
</reference>
<dbReference type="InterPro" id="IPR028978">
    <property type="entry name" value="Chorismate_lyase_/UTRA_dom_sf"/>
</dbReference>